<dbReference type="PANTHER" id="PTHR43639:SF1">
    <property type="entry name" value="SHORT-CHAIN DEHYDROGENASE_REDUCTASE FAMILY PROTEIN"/>
    <property type="match status" value="1"/>
</dbReference>
<gene>
    <name evidence="4" type="ORF">MAIT1_03139</name>
</gene>
<dbReference type="STRING" id="1434232.MAIT1_03139"/>
<proteinExistence type="inferred from homology"/>
<comment type="similarity">
    <text evidence="1 3">Belongs to the short-chain dehydrogenases/reductases (SDR) family.</text>
</comment>
<dbReference type="AlphaFoldDB" id="A0A1Y2K5R3"/>
<name>A0A1Y2K5R3_9PROT</name>
<evidence type="ECO:0000256" key="2">
    <source>
        <dbReference type="ARBA" id="ARBA00023002"/>
    </source>
</evidence>
<dbReference type="GO" id="GO:0016491">
    <property type="term" value="F:oxidoreductase activity"/>
    <property type="evidence" value="ECO:0007669"/>
    <property type="project" value="UniProtKB-KW"/>
</dbReference>
<sequence>METIQTPQQDRVALVVGASGRVGEAMGDALAAQGIAVVLAAQSRESRAQSQADSIIARGGRALAVGMDLRNPAAIESAINETLRQMGRLDIVINAAGMFLPTDTDGGVWELMQAQFVVNAQGPLWLTFKAAEAIRHSAGQGVVIHVGDVWGERPLGNYTAYSAAKAALRMGVMGAARDLAPAVRVNLIAPGAVAPPNNDEDNVGWRRLLHNTPLRGEEGVAPVVQAMRYLIDAPFVTGEILHVDGGRRLV</sequence>
<comment type="caution">
    <text evidence="4">The sequence shown here is derived from an EMBL/GenBank/DDBJ whole genome shotgun (WGS) entry which is preliminary data.</text>
</comment>
<reference evidence="4 5" key="1">
    <citation type="journal article" date="2016" name="BMC Genomics">
        <title>Combined genomic and structural analyses of a cultured magnetotactic bacterium reveals its niche adaptation to a dynamic environment.</title>
        <authorList>
            <person name="Araujo A.C."/>
            <person name="Morillo V."/>
            <person name="Cypriano J."/>
            <person name="Teixeira L.C."/>
            <person name="Leao P."/>
            <person name="Lyra S."/>
            <person name="Almeida L.G."/>
            <person name="Bazylinski D.A."/>
            <person name="Vasconcellos A.T."/>
            <person name="Abreu F."/>
            <person name="Lins U."/>
        </authorList>
    </citation>
    <scope>NUCLEOTIDE SEQUENCE [LARGE SCALE GENOMIC DNA]</scope>
    <source>
        <strain evidence="4 5">IT-1</strain>
    </source>
</reference>
<dbReference type="InterPro" id="IPR036291">
    <property type="entry name" value="NAD(P)-bd_dom_sf"/>
</dbReference>
<evidence type="ECO:0000256" key="3">
    <source>
        <dbReference type="RuleBase" id="RU000363"/>
    </source>
</evidence>
<dbReference type="PANTHER" id="PTHR43639">
    <property type="entry name" value="OXIDOREDUCTASE, SHORT-CHAIN DEHYDROGENASE/REDUCTASE FAMILY (AFU_ORTHOLOGUE AFUA_5G02870)"/>
    <property type="match status" value="1"/>
</dbReference>
<dbReference type="Pfam" id="PF00106">
    <property type="entry name" value="adh_short"/>
    <property type="match status" value="1"/>
</dbReference>
<dbReference type="Gene3D" id="3.40.50.720">
    <property type="entry name" value="NAD(P)-binding Rossmann-like Domain"/>
    <property type="match status" value="1"/>
</dbReference>
<dbReference type="InterPro" id="IPR002347">
    <property type="entry name" value="SDR_fam"/>
</dbReference>
<organism evidence="4 5">
    <name type="scientific">Magnetofaba australis IT-1</name>
    <dbReference type="NCBI Taxonomy" id="1434232"/>
    <lineage>
        <taxon>Bacteria</taxon>
        <taxon>Pseudomonadati</taxon>
        <taxon>Pseudomonadota</taxon>
        <taxon>Magnetococcia</taxon>
        <taxon>Magnetococcales</taxon>
        <taxon>Magnetococcaceae</taxon>
        <taxon>Magnetofaba</taxon>
    </lineage>
</organism>
<keyword evidence="2" id="KW-0560">Oxidoreductase</keyword>
<dbReference type="PRINTS" id="PR00080">
    <property type="entry name" value="SDRFAMILY"/>
</dbReference>
<evidence type="ECO:0000313" key="4">
    <source>
        <dbReference type="EMBL" id="OSM05011.1"/>
    </source>
</evidence>
<dbReference type="SUPFAM" id="SSF51735">
    <property type="entry name" value="NAD(P)-binding Rossmann-fold domains"/>
    <property type="match status" value="1"/>
</dbReference>
<evidence type="ECO:0000256" key="1">
    <source>
        <dbReference type="ARBA" id="ARBA00006484"/>
    </source>
</evidence>
<dbReference type="EMBL" id="LVJN01000018">
    <property type="protein sequence ID" value="OSM05011.1"/>
    <property type="molecule type" value="Genomic_DNA"/>
</dbReference>
<evidence type="ECO:0000313" key="5">
    <source>
        <dbReference type="Proteomes" id="UP000194003"/>
    </source>
</evidence>
<accession>A0A1Y2K5R3</accession>
<protein>
    <submittedName>
        <fullName evidence="4">Putative short-chain dehydrogenase/reductase SDR</fullName>
    </submittedName>
</protein>
<dbReference type="PRINTS" id="PR00081">
    <property type="entry name" value="GDHRDH"/>
</dbReference>
<dbReference type="Proteomes" id="UP000194003">
    <property type="component" value="Unassembled WGS sequence"/>
</dbReference>
<keyword evidence="5" id="KW-1185">Reference proteome</keyword>